<proteinExistence type="predicted"/>
<dbReference type="Proteomes" id="UP000192980">
    <property type="component" value="Unassembled WGS sequence"/>
</dbReference>
<dbReference type="Pfam" id="PF19081">
    <property type="entry name" value="Ig_7"/>
    <property type="match status" value="1"/>
</dbReference>
<keyword evidence="5" id="KW-1185">Reference proteome</keyword>
<dbReference type="InterPro" id="IPR051172">
    <property type="entry name" value="Chlamydia_OmcB"/>
</dbReference>
<dbReference type="SUPFAM" id="SSF48726">
    <property type="entry name" value="Immunoglobulin"/>
    <property type="match status" value="2"/>
</dbReference>
<accession>A0A1X7LEG3</accession>
<gene>
    <name evidence="4" type="ORF">SAMN05660862_0038</name>
</gene>
<feature type="compositionally biased region" description="Low complexity" evidence="1">
    <location>
        <begin position="1392"/>
        <end position="1415"/>
    </location>
</feature>
<dbReference type="PROSITE" id="PS50835">
    <property type="entry name" value="IG_LIKE"/>
    <property type="match status" value="1"/>
</dbReference>
<organism evidence="4 5">
    <name type="scientific">Sphingobacterium psychroaquaticum</name>
    <dbReference type="NCBI Taxonomy" id="561061"/>
    <lineage>
        <taxon>Bacteria</taxon>
        <taxon>Pseudomonadati</taxon>
        <taxon>Bacteroidota</taxon>
        <taxon>Sphingobacteriia</taxon>
        <taxon>Sphingobacteriales</taxon>
        <taxon>Sphingobacteriaceae</taxon>
        <taxon>Sphingobacterium</taxon>
    </lineage>
</organism>
<feature type="non-terminal residue" evidence="4">
    <location>
        <position position="2796"/>
    </location>
</feature>
<dbReference type="InterPro" id="IPR036179">
    <property type="entry name" value="Ig-like_dom_sf"/>
</dbReference>
<dbReference type="STRING" id="561061.SAMN05660862_0038"/>
<name>A0A1X7LEG3_9SPHI</name>
<feature type="region of interest" description="Disordered" evidence="1">
    <location>
        <begin position="1392"/>
        <end position="1418"/>
    </location>
</feature>
<evidence type="ECO:0000259" key="2">
    <source>
        <dbReference type="PROSITE" id="PS50093"/>
    </source>
</evidence>
<dbReference type="InterPro" id="IPR007110">
    <property type="entry name" value="Ig-like_dom"/>
</dbReference>
<evidence type="ECO:0000259" key="3">
    <source>
        <dbReference type="PROSITE" id="PS50835"/>
    </source>
</evidence>
<feature type="region of interest" description="Disordered" evidence="1">
    <location>
        <begin position="2674"/>
        <end position="2698"/>
    </location>
</feature>
<feature type="domain" description="PKD" evidence="2">
    <location>
        <begin position="1979"/>
        <end position="2036"/>
    </location>
</feature>
<evidence type="ECO:0000313" key="5">
    <source>
        <dbReference type="Proteomes" id="UP000192980"/>
    </source>
</evidence>
<feature type="domain" description="Ig-like" evidence="3">
    <location>
        <begin position="1772"/>
        <end position="1860"/>
    </location>
</feature>
<dbReference type="CDD" id="cd00146">
    <property type="entry name" value="PKD"/>
    <property type="match status" value="1"/>
</dbReference>
<dbReference type="Gene3D" id="2.60.40.740">
    <property type="match status" value="1"/>
</dbReference>
<dbReference type="EMBL" id="FXAU01000011">
    <property type="protein sequence ID" value="SMG51894.1"/>
    <property type="molecule type" value="Genomic_DNA"/>
</dbReference>
<feature type="region of interest" description="Disordered" evidence="1">
    <location>
        <begin position="1252"/>
        <end position="1277"/>
    </location>
</feature>
<dbReference type="InterPro" id="IPR047589">
    <property type="entry name" value="DUF11_rpt"/>
</dbReference>
<dbReference type="PANTHER" id="PTHR34819:SF3">
    <property type="entry name" value="CELL SURFACE PROTEIN"/>
    <property type="match status" value="1"/>
</dbReference>
<dbReference type="PROSITE" id="PS50093">
    <property type="entry name" value="PKD"/>
    <property type="match status" value="1"/>
</dbReference>
<dbReference type="InterPro" id="IPR013783">
    <property type="entry name" value="Ig-like_fold"/>
</dbReference>
<dbReference type="InterPro" id="IPR000601">
    <property type="entry name" value="PKD_dom"/>
</dbReference>
<dbReference type="NCBIfam" id="TIGR01451">
    <property type="entry name" value="B_ant_repeat"/>
    <property type="match status" value="4"/>
</dbReference>
<dbReference type="InterPro" id="IPR044023">
    <property type="entry name" value="Ig_7"/>
</dbReference>
<evidence type="ECO:0000313" key="4">
    <source>
        <dbReference type="EMBL" id="SMG51894.1"/>
    </source>
</evidence>
<protein>
    <submittedName>
        <fullName evidence="4">Conserved repeat domain-containing protein</fullName>
    </submittedName>
</protein>
<dbReference type="Pfam" id="PF01345">
    <property type="entry name" value="DUF11"/>
    <property type="match status" value="4"/>
</dbReference>
<dbReference type="Gene3D" id="2.60.40.10">
    <property type="entry name" value="Immunoglobulins"/>
    <property type="match status" value="3"/>
</dbReference>
<sequence length="2796" mass="290711">MKFQTDLKVSSNSIWHLLFLLVFFLASVPIVGIGQTKVVANNVSHKSGNEKMTSLLGCFGPCFVATVETPENATLDDNTSAKLLASPGIAVGLASYIGEIELQFPNSIPANQWTYVRIGTTDPGLLNVLLGGSLGNALGTVAGGLLFGKQEIEIDARTSSGSVLSRKSTDGFNTDRVRLVRDNNGNSFIAIKPASSYDRVRITNRSTSAVGAGTEFTLEVFSAVSFQNDGGYCGRPSYTSFDGGAGLSLSLLDLQDQHLERAIDGDELTYSLLKSSSAASINVGKSFSQFFYFPSKSPAGHSVNVKLALGSGGVVNTDLLGGIEVVFWDGTTQVYKRSLQSSLLNNTSVLALLGSGGAATLTFGPGKAFDRVEVRLNSSAGLSVLGSGVRIFDVQRYSGAAGCVNPLIGAPPSPTESPFDAPSCASSLVDFENVDFAQQAVDSNNETFATLHADAGSLLVGGATTGFVEMDLGRTLLANQTTYVRINYDKDVLDRLLGGSLGKLAADLANNLLLGNQYFEVEAKNGTTSVLKELSSNAFAGTADGVVTLVQDKVGRYYIAITPNKSYNRVRISNHVVALLPTGKKASLDVYNACFELGEDSCFPANFTSYKGGGLGISVGNISQVGVVDSYRAISDNSSDYSTINLGIAGVAANVFQTIYFNQGSKPNDYVKIRLAVEPSSLLSLDVLGRYKIRFYNGQTQVGPDYVLQQGLLNNIDLLTLFKSGGLVDLQFTPTGTFDRVDIGAESLASVNVATEPLRVYSVKRFGIDCPETIGESPFVTPICADKLVSATNADGVSNLFDADFDSYATLKSGAGTLLGLGNKYEGYVELGYGATVAAGTTSYIRVDFDPGVLKALVSGSLGNVVSGVLNNLVLGNHFFEVDVKMNTYNGQGAVVSSTSLANGSSAQASAGGNAIIRVVQDKLGRYYIAVTPAQAYNAVRITDKTNSALGLLAQPNTMNVYGMCHESSTDPCLSPFATSYEHSGISLGVNDLGGAGVANPHYAINEVNTTDYAEISNGTLAVGASTKQWIFFNSLSTSDDVVNIKFKTSGGAVDIDLLGGLEIKAYRGNVEVAQLNWQNGIINGINILQLLSTNQMVEVPFAPGVVYDRISVGVKTLVQGSVFPPVHLYGVTRCFAKAVPSFVAWKSFLVNNDVALKTVKGGEDIDYTIHVRNTGLLALNDLTITDAIPAHTTFVSAGNGGTVAGGVLTFANVNVPVGGTATVSFRVKVNTELTGVPSIYNVALVKKDVADPGTSTLPPSPTDPNNPDNSGGTGTTIPVLAVPTISTWKAAAATLSGAGVTSVSGGEDITYTIYIKNTGNQNLTGVVVSDVLPTGTTHKSGGALAGGTVTFSGLDILVGETKQVTFTVTVKNNLTGLTQIANVASVNAGGTPVSTAPADPAAPATGPAPGSQPGEPTVVPVTDKHNMVIWKAFVISNDPQKTTVRGGEEVEYTVYVRNTGNKDLTNIVITDPLPPGVTLISGSTNVTIPTLAVGATSQGYTFKVKVASDLTGITQIRNVATAQSTEINTPVESYPPLVNDPTQPNTGGGTGTVIPVQAVHSVQFTKSGLNQSGVKTAAIGNTITYTLTVVNNGNKDLTNVVLTDPLSAHVKLIEIDGVVTNGGTVTHNIPLLKVGETHQVELTFKVEVLTIPDNDEPLVNTATATFKDINGGDDTVSAVESLPTTCVTLTAANITLTNNLDWCAGLPVQLTASFASAGGITLLPPGADFIWRLNSPTGQVVHTGASYMPTITSTTTYYVSIEGEGACFQAPAKTVTVQIIEAPTVPTINTPAAVCEGTSITLTAVGTGTTYKWYKGTTELTTETTNTLTLSGNLGDAGLYSVKAVNNTGCESGASASVSVIINARPAKPTISSLPAGAVCSGTPVTLTASASVGTYQWYKGGTAIANANQATYVTTEGGVYTVTVTDLLTGCASDPSDGATVTVNVAPQITFVGGVSSITGIVNTPITLPSVVAEGGVTYQWYNNLGNPSTTGAAGPTATFATPGVYAYTVVATNTSTGCTSSATVLINVYTADSCPPQLVRVYANTESSDSFLTGGVTNGGLAVDGNVKTHSTITTGLGVLGIGTTWQNLQFADVVQKGTPVTIKLGKEYSGLAVAGGLSIVGTKRNGLGTPIDIGVLRPVAGGLVDLLAADNVFEYTFVPANVSGQPEDYDGIRIVQGALLSVAQNAKVYAAYYTVPGTVDCAPIDNVTNPDIQDLLHGVRDIGLGVLSATATVKDAWKAVDNDPDSFAEIWNGVSVAKQTFLTAVFKSRSMATDSVRIVTRVPGNQVLSLQLLKGYRIQRYLGAAKVGAALDETSSILDLKLLGAMGDGSQMVSLMIPPIADPFDRVEISYENLLGVLGEFTNVYDIGIMPTVTVGTQPGATVEVCQGAQITITEQDECTRYAVYDEAGNPLASSIDKLNFTVPANTTVGIHTYYVQAIRQGCAVGPRQPINVQVNELPRVENQPQSVTVHAGATASFSVTLVNKTQVVTYQWQTSIDGTSWTDIANATAATYSVNVPANVAAVGPYGQYRVLIASDKGCTVESAAALLTVTREYGFDNDAIQKNGQNNNEHAVAGKPYTYTVQVENKGPSTILTGTSIYFRDLLSAGQTLTEVEYNGSTVVPGANGLFSLTMANEVAVGATFNFIVKVGVAADAPNTIKNTVQIWQDNPGTNINTLPPADGTATTPDIPVDRDYGWGDPDAVKKAGNAATATAGTGFGYTVTLTNKGTSTILPSTVLYLQDVLSAGQTMGTVSSSNGTVGAIGSNGAFNLTVANSVAPNQSITLTVNATVA</sequence>
<evidence type="ECO:0000256" key="1">
    <source>
        <dbReference type="SAM" id="MobiDB-lite"/>
    </source>
</evidence>
<dbReference type="RefSeq" id="WP_159451890.1">
    <property type="nucleotide sequence ID" value="NZ_FXAU01000011.1"/>
</dbReference>
<dbReference type="OrthoDB" id="5726170at2"/>
<dbReference type="PANTHER" id="PTHR34819">
    <property type="entry name" value="LARGE CYSTEINE-RICH PERIPLASMIC PROTEIN OMCB"/>
    <property type="match status" value="1"/>
</dbReference>
<dbReference type="InterPro" id="IPR001434">
    <property type="entry name" value="OmcB-like_DUF11"/>
</dbReference>
<reference evidence="4 5" key="1">
    <citation type="submission" date="2017-04" db="EMBL/GenBank/DDBJ databases">
        <authorList>
            <person name="Afonso C.L."/>
            <person name="Miller P.J."/>
            <person name="Scott M.A."/>
            <person name="Spackman E."/>
            <person name="Goraichik I."/>
            <person name="Dimitrov K.M."/>
            <person name="Suarez D.L."/>
            <person name="Swayne D.E."/>
        </authorList>
    </citation>
    <scope>NUCLEOTIDE SEQUENCE [LARGE SCALE GENOMIC DNA]</scope>
    <source>
        <strain evidence="4 5">DSM 22418</strain>
    </source>
</reference>